<dbReference type="OrthoDB" id="9811959at2"/>
<protein>
    <submittedName>
        <fullName evidence="1">Four helix bundle protein</fullName>
    </submittedName>
</protein>
<accession>A0A4R4DXX6</accession>
<reference evidence="1 2" key="1">
    <citation type="submission" date="2019-03" db="EMBL/GenBank/DDBJ databases">
        <authorList>
            <person name="Kim M.K.M."/>
        </authorList>
    </citation>
    <scope>NUCLEOTIDE SEQUENCE [LARGE SCALE GENOMIC DNA]</scope>
    <source>
        <strain evidence="1 2">17J68-15</strain>
    </source>
</reference>
<dbReference type="PANTHER" id="PTHR38471">
    <property type="entry name" value="FOUR HELIX BUNDLE PROTEIN"/>
    <property type="match status" value="1"/>
</dbReference>
<dbReference type="InterPro" id="IPR036583">
    <property type="entry name" value="23S_rRNA_IVS_sf"/>
</dbReference>
<dbReference type="PANTHER" id="PTHR38471:SF2">
    <property type="entry name" value="FOUR HELIX BUNDLE PROTEIN"/>
    <property type="match status" value="1"/>
</dbReference>
<keyword evidence="2" id="KW-1185">Reference proteome</keyword>
<dbReference type="SUPFAM" id="SSF158446">
    <property type="entry name" value="IVS-encoded protein-like"/>
    <property type="match status" value="1"/>
</dbReference>
<proteinExistence type="predicted"/>
<organism evidence="1 2">
    <name type="scientific">Flaviaesturariibacter aridisoli</name>
    <dbReference type="NCBI Taxonomy" id="2545761"/>
    <lineage>
        <taxon>Bacteria</taxon>
        <taxon>Pseudomonadati</taxon>
        <taxon>Bacteroidota</taxon>
        <taxon>Chitinophagia</taxon>
        <taxon>Chitinophagales</taxon>
        <taxon>Chitinophagaceae</taxon>
        <taxon>Flaviaestuariibacter</taxon>
    </lineage>
</organism>
<dbReference type="CDD" id="cd16377">
    <property type="entry name" value="23S_rRNA_IVP_like"/>
    <property type="match status" value="1"/>
</dbReference>
<dbReference type="EMBL" id="SKFH01000033">
    <property type="protein sequence ID" value="TCZ67722.1"/>
    <property type="molecule type" value="Genomic_DNA"/>
</dbReference>
<dbReference type="Pfam" id="PF05635">
    <property type="entry name" value="23S_rRNA_IVP"/>
    <property type="match status" value="1"/>
</dbReference>
<gene>
    <name evidence="1" type="ORF">E0486_15285</name>
</gene>
<dbReference type="InterPro" id="IPR012657">
    <property type="entry name" value="23S_rRNA-intervening_sequence"/>
</dbReference>
<name>A0A4R4DXX6_9BACT</name>
<comment type="caution">
    <text evidence="1">The sequence shown here is derived from an EMBL/GenBank/DDBJ whole genome shotgun (WGS) entry which is preliminary data.</text>
</comment>
<dbReference type="Proteomes" id="UP000295164">
    <property type="component" value="Unassembled WGS sequence"/>
</dbReference>
<dbReference type="RefSeq" id="WP_131853334.1">
    <property type="nucleotide sequence ID" value="NZ_SKFH01000033.1"/>
</dbReference>
<dbReference type="AlphaFoldDB" id="A0A4R4DXX6"/>
<evidence type="ECO:0000313" key="2">
    <source>
        <dbReference type="Proteomes" id="UP000295164"/>
    </source>
</evidence>
<sequence length="136" mass="15941">MEFSLAGDTFAQKMYCLEELEVYVLAQQFGEKVWAIVEQWESFPKWRIGSQLTEAADSIGSNIAEGYGRYFFKQQVVFCFYARGSLMECRSWLLKAKCRQLIDTEKYEELIADLKIIHRKLNGYIKKLKRSADKKT</sequence>
<dbReference type="NCBIfam" id="TIGR02436">
    <property type="entry name" value="four helix bundle protein"/>
    <property type="match status" value="1"/>
</dbReference>
<evidence type="ECO:0000313" key="1">
    <source>
        <dbReference type="EMBL" id="TCZ67722.1"/>
    </source>
</evidence>
<dbReference type="Gene3D" id="1.20.1440.60">
    <property type="entry name" value="23S rRNA-intervening sequence"/>
    <property type="match status" value="1"/>
</dbReference>